<evidence type="ECO:0000313" key="3">
    <source>
        <dbReference type="Proteomes" id="UP000070352"/>
    </source>
</evidence>
<dbReference type="CDD" id="cd08563">
    <property type="entry name" value="GDPD_TtGDE_like"/>
    <property type="match status" value="1"/>
</dbReference>
<proteinExistence type="predicted"/>
<comment type="caution">
    <text evidence="2">The sequence shown here is derived from an EMBL/GenBank/DDBJ whole genome shotgun (WGS) entry which is preliminary data.</text>
</comment>
<dbReference type="SUPFAM" id="SSF51695">
    <property type="entry name" value="PLC-like phosphodiesterases"/>
    <property type="match status" value="1"/>
</dbReference>
<protein>
    <submittedName>
        <fullName evidence="2">Glycerophosphodiester phosphodiesterase</fullName>
    </submittedName>
</protein>
<dbReference type="Gene3D" id="3.20.20.190">
    <property type="entry name" value="Phosphatidylinositol (PI) phosphodiesterase"/>
    <property type="match status" value="1"/>
</dbReference>
<dbReference type="Pfam" id="PF03009">
    <property type="entry name" value="GDPD"/>
    <property type="match status" value="1"/>
</dbReference>
<evidence type="ECO:0000259" key="1">
    <source>
        <dbReference type="PROSITE" id="PS51704"/>
    </source>
</evidence>
<reference evidence="2 3" key="1">
    <citation type="submission" date="2016-02" db="EMBL/GenBank/DDBJ databases">
        <title>Draft Genome for Tepidibacillus decaturensis nov. sp. Strain Z9, an Anaerobic, Moderately Thermophilic and Heterotrophic Bacterium from Deep Subsurface of the Illinois Basin, USA.</title>
        <authorList>
            <person name="Dong Y."/>
            <person name="Chang J.Y."/>
            <person name="Sanford R."/>
            <person name="Fouke B.W."/>
        </authorList>
    </citation>
    <scope>NUCLEOTIDE SEQUENCE [LARGE SCALE GENOMIC DNA]</scope>
    <source>
        <strain evidence="2 3">Z9</strain>
    </source>
</reference>
<dbReference type="AlphaFoldDB" id="A0A135L7V9"/>
<feature type="domain" description="GP-PDE" evidence="1">
    <location>
        <begin position="2"/>
        <end position="240"/>
    </location>
</feature>
<dbReference type="InterPro" id="IPR030395">
    <property type="entry name" value="GP_PDE_dom"/>
</dbReference>
<dbReference type="Proteomes" id="UP000070352">
    <property type="component" value="Unassembled WGS sequence"/>
</dbReference>
<dbReference type="GO" id="GO:0006629">
    <property type="term" value="P:lipid metabolic process"/>
    <property type="evidence" value="ECO:0007669"/>
    <property type="project" value="InterPro"/>
</dbReference>
<name>A0A135L7V9_9BACI</name>
<dbReference type="GO" id="GO:0008081">
    <property type="term" value="F:phosphoric diester hydrolase activity"/>
    <property type="evidence" value="ECO:0007669"/>
    <property type="project" value="InterPro"/>
</dbReference>
<gene>
    <name evidence="2" type="ORF">U473_08635</name>
</gene>
<evidence type="ECO:0000313" key="2">
    <source>
        <dbReference type="EMBL" id="KXG45059.1"/>
    </source>
</evidence>
<accession>A0A135L7V9</accession>
<sequence>MKMIFAHRGASGYAPENTMAAFRLAEKMNSDGIELDIQLTKDGEVIICHDEKVNRTTNGTGYLKDYTLKELQKLDAGSWFSNEFRGERIPTLDEFLAFASKTNLVVNIEIKNIPFFYQGIEKKMLDLISKYKMLDRVLISSFDHYTLAKVAKLNPQIKLGVLFSTRIIDPVNYVRHLPFKVYSVHPHVSFVDKKYIQAFHEYDYKIYPYTVDSLSLFKKLTSYCLDGCFTNFPDKMKGLR</sequence>
<dbReference type="PROSITE" id="PS51704">
    <property type="entry name" value="GP_PDE"/>
    <property type="match status" value="1"/>
</dbReference>
<dbReference type="STRING" id="1413211.U473_08635"/>
<dbReference type="InterPro" id="IPR017946">
    <property type="entry name" value="PLC-like_Pdiesterase_TIM-brl"/>
</dbReference>
<dbReference type="EMBL" id="LSKU01000001">
    <property type="protein sequence ID" value="KXG45059.1"/>
    <property type="molecule type" value="Genomic_DNA"/>
</dbReference>
<keyword evidence="3" id="KW-1185">Reference proteome</keyword>
<organism evidence="2 3">
    <name type="scientific">Tepidibacillus decaturensis</name>
    <dbReference type="NCBI Taxonomy" id="1413211"/>
    <lineage>
        <taxon>Bacteria</taxon>
        <taxon>Bacillati</taxon>
        <taxon>Bacillota</taxon>
        <taxon>Bacilli</taxon>
        <taxon>Bacillales</taxon>
        <taxon>Bacillaceae</taxon>
        <taxon>Tepidibacillus</taxon>
    </lineage>
</organism>
<dbReference type="PANTHER" id="PTHR46211">
    <property type="entry name" value="GLYCEROPHOSPHORYL DIESTER PHOSPHODIESTERASE"/>
    <property type="match status" value="1"/>
</dbReference>
<dbReference type="PANTHER" id="PTHR46211:SF1">
    <property type="entry name" value="GLYCEROPHOSPHODIESTER PHOSPHODIESTERASE, CYTOPLASMIC"/>
    <property type="match status" value="1"/>
</dbReference>